<comment type="similarity">
    <text evidence="1">Belongs to the sigma-70 factor family. ECF subfamily.</text>
</comment>
<feature type="transmembrane region" description="Helical" evidence="6">
    <location>
        <begin position="263"/>
        <end position="282"/>
    </location>
</feature>
<dbReference type="AlphaFoldDB" id="A0A6M5YHW0"/>
<evidence type="ECO:0000256" key="4">
    <source>
        <dbReference type="ARBA" id="ARBA00023163"/>
    </source>
</evidence>
<dbReference type="SUPFAM" id="SSF88659">
    <property type="entry name" value="Sigma3 and sigma4 domains of RNA polymerase sigma factors"/>
    <property type="match status" value="1"/>
</dbReference>
<dbReference type="InterPro" id="IPR013324">
    <property type="entry name" value="RNA_pol_sigma_r3/r4-like"/>
</dbReference>
<evidence type="ECO:0000259" key="7">
    <source>
        <dbReference type="Pfam" id="PF04542"/>
    </source>
</evidence>
<dbReference type="Gene3D" id="1.10.1740.10">
    <property type="match status" value="1"/>
</dbReference>
<dbReference type="Pfam" id="PF04542">
    <property type="entry name" value="Sigma70_r2"/>
    <property type="match status" value="1"/>
</dbReference>
<evidence type="ECO:0000256" key="2">
    <source>
        <dbReference type="ARBA" id="ARBA00023015"/>
    </source>
</evidence>
<name>A0A6M5YHW0_9BACT</name>
<dbReference type="InterPro" id="IPR014284">
    <property type="entry name" value="RNA_pol_sigma-70_dom"/>
</dbReference>
<evidence type="ECO:0000256" key="6">
    <source>
        <dbReference type="SAM" id="Phobius"/>
    </source>
</evidence>
<dbReference type="Pfam" id="PF08281">
    <property type="entry name" value="Sigma70_r4_2"/>
    <property type="match status" value="1"/>
</dbReference>
<dbReference type="KEGG" id="ftj:FTUN_0418"/>
<dbReference type="InterPro" id="IPR039425">
    <property type="entry name" value="RNA_pol_sigma-70-like"/>
</dbReference>
<dbReference type="Gene3D" id="1.10.10.10">
    <property type="entry name" value="Winged helix-like DNA-binding domain superfamily/Winged helix DNA-binding domain"/>
    <property type="match status" value="1"/>
</dbReference>
<dbReference type="PANTHER" id="PTHR43133:SF51">
    <property type="entry name" value="RNA POLYMERASE SIGMA FACTOR"/>
    <property type="match status" value="1"/>
</dbReference>
<dbReference type="NCBIfam" id="TIGR02937">
    <property type="entry name" value="sigma70-ECF"/>
    <property type="match status" value="1"/>
</dbReference>
<dbReference type="EMBL" id="CP053452">
    <property type="protein sequence ID" value="QJW92921.1"/>
    <property type="molecule type" value="Genomic_DNA"/>
</dbReference>
<feature type="domain" description="RNA polymerase sigma-70 region 2" evidence="7">
    <location>
        <begin position="46"/>
        <end position="107"/>
    </location>
</feature>
<accession>A0A6M5YHW0</accession>
<evidence type="ECO:0000313" key="10">
    <source>
        <dbReference type="Proteomes" id="UP000503447"/>
    </source>
</evidence>
<keyword evidence="6" id="KW-1133">Transmembrane helix</keyword>
<evidence type="ECO:0000256" key="5">
    <source>
        <dbReference type="SAM" id="MobiDB-lite"/>
    </source>
</evidence>
<dbReference type="Proteomes" id="UP000503447">
    <property type="component" value="Chromosome"/>
</dbReference>
<dbReference type="GO" id="GO:0006352">
    <property type="term" value="P:DNA-templated transcription initiation"/>
    <property type="evidence" value="ECO:0007669"/>
    <property type="project" value="InterPro"/>
</dbReference>
<protein>
    <recommendedName>
        <fullName evidence="11">ECF RNA polymerase sigma factor SigE</fullName>
    </recommendedName>
</protein>
<dbReference type="InterPro" id="IPR017504">
    <property type="entry name" value="CHP03067_Planctomycetes"/>
</dbReference>
<evidence type="ECO:0000313" key="9">
    <source>
        <dbReference type="EMBL" id="QJW92921.1"/>
    </source>
</evidence>
<evidence type="ECO:0000256" key="1">
    <source>
        <dbReference type="ARBA" id="ARBA00010641"/>
    </source>
</evidence>
<keyword evidence="6" id="KW-0812">Transmembrane</keyword>
<dbReference type="InterPro" id="IPR013325">
    <property type="entry name" value="RNA_pol_sigma_r2"/>
</dbReference>
<evidence type="ECO:0008006" key="11">
    <source>
        <dbReference type="Google" id="ProtNLM"/>
    </source>
</evidence>
<keyword evidence="2" id="KW-0805">Transcription regulation</keyword>
<keyword evidence="3" id="KW-0731">Sigma factor</keyword>
<dbReference type="InterPro" id="IPR007627">
    <property type="entry name" value="RNA_pol_sigma70_r2"/>
</dbReference>
<feature type="region of interest" description="Disordered" evidence="5">
    <location>
        <begin position="286"/>
        <end position="313"/>
    </location>
</feature>
<evidence type="ECO:0000256" key="3">
    <source>
        <dbReference type="ARBA" id="ARBA00023082"/>
    </source>
</evidence>
<reference evidence="10" key="1">
    <citation type="submission" date="2020-05" db="EMBL/GenBank/DDBJ databases">
        <title>Frigoriglobus tundricola gen. nov., sp. nov., a psychrotolerant cellulolytic planctomycete of the family Gemmataceae with two divergent copies of 16S rRNA gene.</title>
        <authorList>
            <person name="Kulichevskaya I.S."/>
            <person name="Ivanova A.A."/>
            <person name="Naumoff D.G."/>
            <person name="Beletsky A.V."/>
            <person name="Rijpstra W.I.C."/>
            <person name="Sinninghe Damste J.S."/>
            <person name="Mardanov A.V."/>
            <person name="Ravin N.V."/>
            <person name="Dedysh S.N."/>
        </authorList>
    </citation>
    <scope>NUCLEOTIDE SEQUENCE [LARGE SCALE GENOMIC DNA]</scope>
    <source>
        <strain evidence="10">PL17</strain>
    </source>
</reference>
<feature type="compositionally biased region" description="Low complexity" evidence="5">
    <location>
        <begin position="286"/>
        <end position="305"/>
    </location>
</feature>
<dbReference type="SUPFAM" id="SSF88946">
    <property type="entry name" value="Sigma2 domain of RNA polymerase sigma factors"/>
    <property type="match status" value="1"/>
</dbReference>
<keyword evidence="10" id="KW-1185">Reference proteome</keyword>
<dbReference type="GO" id="GO:0016987">
    <property type="term" value="F:sigma factor activity"/>
    <property type="evidence" value="ECO:0007669"/>
    <property type="project" value="UniProtKB-KW"/>
</dbReference>
<keyword evidence="6" id="KW-0472">Membrane</keyword>
<organism evidence="9 10">
    <name type="scientific">Frigoriglobus tundricola</name>
    <dbReference type="NCBI Taxonomy" id="2774151"/>
    <lineage>
        <taxon>Bacteria</taxon>
        <taxon>Pseudomonadati</taxon>
        <taxon>Planctomycetota</taxon>
        <taxon>Planctomycetia</taxon>
        <taxon>Gemmatales</taxon>
        <taxon>Gemmataceae</taxon>
        <taxon>Frigoriglobus</taxon>
    </lineage>
</organism>
<gene>
    <name evidence="9" type="ORF">FTUN_0418</name>
</gene>
<proteinExistence type="inferred from homology"/>
<feature type="domain" description="RNA polymerase sigma factor 70 region 4 type 2" evidence="8">
    <location>
        <begin position="141"/>
        <end position="190"/>
    </location>
</feature>
<dbReference type="PANTHER" id="PTHR43133">
    <property type="entry name" value="RNA POLYMERASE ECF-TYPE SIGMA FACTO"/>
    <property type="match status" value="1"/>
</dbReference>
<dbReference type="CDD" id="cd06171">
    <property type="entry name" value="Sigma70_r4"/>
    <property type="match status" value="1"/>
</dbReference>
<dbReference type="InterPro" id="IPR013249">
    <property type="entry name" value="RNA_pol_sigma70_r4_t2"/>
</dbReference>
<evidence type="ECO:0000259" key="8">
    <source>
        <dbReference type="Pfam" id="PF08281"/>
    </source>
</evidence>
<keyword evidence="4" id="KW-0804">Transcription</keyword>
<dbReference type="NCBIfam" id="TIGR03067">
    <property type="entry name" value="Planc_TIGR03067"/>
    <property type="match status" value="1"/>
</dbReference>
<sequence>MPTSSTRLVIERLREALHPDAGADEPDERLLSRFASGRDAQAFALLVRRHGPMVMGVCRRTARNPEDAEDAFQATFLVLVRKADAISAPALLANWLHGVAYNTARKARAVTILRGLREKSVAEIPDPAGADREPRTELSAILDEELNRLPEMHRAPLVLCYLEGKTQREAARNLGCPEKTLASRLARAREVLAKRLARRGFAVTGVSLGGVLAQTGAAAGVPNAHVRSAAARLFAAAPGTVPGRVAALTEGVLKAMSLSKLRYGVIAAVLAILVAVGAGAAAGRLGAGAPPTGTTAEPPTGPRGRPAADDKKKPAEIKGLDGEWLLVGSEDNGKKKSFPDGTGVTVFIGEDEFITLTEQMTLFSDLRSQFSTTYKFKSAKAVGNKPAWIDLLPQEAGADPWKRGIYKLDGDVLTICWGKTDRPREFAAPAESGNRVHMFKRVKSDD</sequence>
<dbReference type="InterPro" id="IPR036388">
    <property type="entry name" value="WH-like_DNA-bd_sf"/>
</dbReference>
<dbReference type="RefSeq" id="WP_171469225.1">
    <property type="nucleotide sequence ID" value="NZ_CP053452.2"/>
</dbReference>
<dbReference type="GO" id="GO:0003677">
    <property type="term" value="F:DNA binding"/>
    <property type="evidence" value="ECO:0007669"/>
    <property type="project" value="InterPro"/>
</dbReference>